<feature type="region of interest" description="Disordered" evidence="1">
    <location>
        <begin position="1"/>
        <end position="61"/>
    </location>
</feature>
<gene>
    <name evidence="3" type="ORF">CK820_G0048189</name>
</gene>
<evidence type="ECO:0000256" key="1">
    <source>
        <dbReference type="SAM" id="MobiDB-lite"/>
    </source>
</evidence>
<sequence length="170" mass="18418">IPLLPGSPRRLSPQAGSRGGQGPKHAQQCLKMPGPGAPGLQGGSNRDPGQPCGGESTRSSSVINNYLDANEPVSLEARLSRMHFHDSQRKVDYVLAYHYRKRGAHLAQGFPGHSLAIVSNGETGKEPHAGDPGDIELGPLDALEEERKEQREEFEHNLMEAGLELEKDLE</sequence>
<evidence type="ECO:0000313" key="3">
    <source>
        <dbReference type="EMBL" id="PNI21372.1"/>
    </source>
</evidence>
<dbReference type="Pfam" id="PF16178">
    <property type="entry name" value="Anoct_dimer"/>
    <property type="match status" value="1"/>
</dbReference>
<organism evidence="3 4">
    <name type="scientific">Pan troglodytes</name>
    <name type="common">Chimpanzee</name>
    <dbReference type="NCBI Taxonomy" id="9598"/>
    <lineage>
        <taxon>Eukaryota</taxon>
        <taxon>Metazoa</taxon>
        <taxon>Chordata</taxon>
        <taxon>Craniata</taxon>
        <taxon>Vertebrata</taxon>
        <taxon>Euteleostomi</taxon>
        <taxon>Mammalia</taxon>
        <taxon>Eutheria</taxon>
        <taxon>Euarchontoglires</taxon>
        <taxon>Primates</taxon>
        <taxon>Haplorrhini</taxon>
        <taxon>Catarrhini</taxon>
        <taxon>Hominidae</taxon>
        <taxon>Pan</taxon>
    </lineage>
</organism>
<feature type="domain" description="Anoctamin dimerisation" evidence="2">
    <location>
        <begin position="84"/>
        <end position="168"/>
    </location>
</feature>
<accession>A0A2J8JF29</accession>
<evidence type="ECO:0000313" key="4">
    <source>
        <dbReference type="Proteomes" id="UP000236370"/>
    </source>
</evidence>
<dbReference type="AlphaFoldDB" id="A0A2J8JF29"/>
<dbReference type="GO" id="GO:0046983">
    <property type="term" value="F:protein dimerization activity"/>
    <property type="evidence" value="ECO:0007669"/>
    <property type="project" value="InterPro"/>
</dbReference>
<dbReference type="EMBL" id="NBAG03000464">
    <property type="protein sequence ID" value="PNI21372.1"/>
    <property type="molecule type" value="Genomic_DNA"/>
</dbReference>
<feature type="non-terminal residue" evidence="3">
    <location>
        <position position="1"/>
    </location>
</feature>
<comment type="caution">
    <text evidence="3">The sequence shown here is derived from an EMBL/GenBank/DDBJ whole genome shotgun (WGS) entry which is preliminary data.</text>
</comment>
<evidence type="ECO:0000259" key="2">
    <source>
        <dbReference type="Pfam" id="PF16178"/>
    </source>
</evidence>
<reference evidence="3 4" key="1">
    <citation type="submission" date="2017-12" db="EMBL/GenBank/DDBJ databases">
        <title>High-resolution comparative analysis of great ape genomes.</title>
        <authorList>
            <person name="Pollen A."/>
            <person name="Hastie A."/>
            <person name="Hormozdiari F."/>
            <person name="Dougherty M."/>
            <person name="Liu R."/>
            <person name="Chaisson M."/>
            <person name="Hoppe E."/>
            <person name="Hill C."/>
            <person name="Pang A."/>
            <person name="Hillier L."/>
            <person name="Baker C."/>
            <person name="Armstrong J."/>
            <person name="Shendure J."/>
            <person name="Paten B."/>
            <person name="Wilson R."/>
            <person name="Chao H."/>
            <person name="Schneider V."/>
            <person name="Ventura M."/>
            <person name="Kronenberg Z."/>
            <person name="Murali S."/>
            <person name="Gordon D."/>
            <person name="Cantsilieris S."/>
            <person name="Munson K."/>
            <person name="Nelson B."/>
            <person name="Raja A."/>
            <person name="Underwood J."/>
            <person name="Diekhans M."/>
            <person name="Fiddes I."/>
            <person name="Haussler D."/>
            <person name="Eichler E."/>
        </authorList>
    </citation>
    <scope>NUCLEOTIDE SEQUENCE [LARGE SCALE GENOMIC DNA]</scope>
    <source>
        <strain evidence="3">Yerkes chimp pedigree #C0471</strain>
    </source>
</reference>
<dbReference type="InterPro" id="IPR032394">
    <property type="entry name" value="Anoct_dimer"/>
</dbReference>
<name>A0A2J8JF29_PANTR</name>
<dbReference type="Proteomes" id="UP000236370">
    <property type="component" value="Unassembled WGS sequence"/>
</dbReference>
<feature type="compositionally biased region" description="Low complexity" evidence="1">
    <location>
        <begin position="1"/>
        <end position="13"/>
    </location>
</feature>
<proteinExistence type="predicted"/>
<feature type="non-terminal residue" evidence="3">
    <location>
        <position position="170"/>
    </location>
</feature>
<protein>
    <recommendedName>
        <fullName evidence="2">Anoctamin dimerisation domain-containing protein</fullName>
    </recommendedName>
</protein>